<evidence type="ECO:0000313" key="1">
    <source>
        <dbReference type="EMBL" id="ODQ63715.1"/>
    </source>
</evidence>
<reference evidence="1 2" key="1">
    <citation type="journal article" date="2016" name="Proc. Natl. Acad. Sci. U.S.A.">
        <title>Comparative genomics of biotechnologically important yeasts.</title>
        <authorList>
            <person name="Riley R."/>
            <person name="Haridas S."/>
            <person name="Wolfe K.H."/>
            <person name="Lopes M.R."/>
            <person name="Hittinger C.T."/>
            <person name="Goeker M."/>
            <person name="Salamov A.A."/>
            <person name="Wisecaver J.H."/>
            <person name="Long T.M."/>
            <person name="Calvey C.H."/>
            <person name="Aerts A.L."/>
            <person name="Barry K.W."/>
            <person name="Choi C."/>
            <person name="Clum A."/>
            <person name="Coughlan A.Y."/>
            <person name="Deshpande S."/>
            <person name="Douglass A.P."/>
            <person name="Hanson S.J."/>
            <person name="Klenk H.-P."/>
            <person name="LaButti K.M."/>
            <person name="Lapidus A."/>
            <person name="Lindquist E.A."/>
            <person name="Lipzen A.M."/>
            <person name="Meier-Kolthoff J.P."/>
            <person name="Ohm R.A."/>
            <person name="Otillar R.P."/>
            <person name="Pangilinan J.L."/>
            <person name="Peng Y."/>
            <person name="Rokas A."/>
            <person name="Rosa C.A."/>
            <person name="Scheuner C."/>
            <person name="Sibirny A.A."/>
            <person name="Slot J.C."/>
            <person name="Stielow J.B."/>
            <person name="Sun H."/>
            <person name="Kurtzman C.P."/>
            <person name="Blackwell M."/>
            <person name="Grigoriev I.V."/>
            <person name="Jeffries T.W."/>
        </authorList>
    </citation>
    <scope>NUCLEOTIDE SEQUENCE [LARGE SCALE GENOMIC DNA]</scope>
    <source>
        <strain evidence="1 2">DSM 6958</strain>
    </source>
</reference>
<protein>
    <submittedName>
        <fullName evidence="1">Uncharacterized protein</fullName>
    </submittedName>
</protein>
<keyword evidence="2" id="KW-1185">Reference proteome</keyword>
<dbReference type="EMBL" id="KV454414">
    <property type="protein sequence ID" value="ODQ63715.1"/>
    <property type="molecule type" value="Genomic_DNA"/>
</dbReference>
<gene>
    <name evidence="1" type="ORF">NADFUDRAFT_48047</name>
</gene>
<evidence type="ECO:0000313" key="2">
    <source>
        <dbReference type="Proteomes" id="UP000095009"/>
    </source>
</evidence>
<dbReference type="Proteomes" id="UP000095009">
    <property type="component" value="Unassembled WGS sequence"/>
</dbReference>
<dbReference type="OrthoDB" id="5576875at2759"/>
<dbReference type="AlphaFoldDB" id="A0A1E3PE79"/>
<proteinExistence type="predicted"/>
<organism evidence="1 2">
    <name type="scientific">Nadsonia fulvescens var. elongata DSM 6958</name>
    <dbReference type="NCBI Taxonomy" id="857566"/>
    <lineage>
        <taxon>Eukaryota</taxon>
        <taxon>Fungi</taxon>
        <taxon>Dikarya</taxon>
        <taxon>Ascomycota</taxon>
        <taxon>Saccharomycotina</taxon>
        <taxon>Dipodascomycetes</taxon>
        <taxon>Dipodascales</taxon>
        <taxon>Dipodascales incertae sedis</taxon>
        <taxon>Nadsonia</taxon>
    </lineage>
</organism>
<name>A0A1E3PE79_9ASCO</name>
<accession>A0A1E3PE79</accession>
<sequence>MFIPSGPLNTSHNNGILSSTSSNDHLHSYIELSSTGSQRLDGSSQTSIGATSADLSKPVIRNHTQLALKKDSILMKKVSQMLNLKKFDTADFQEKDYNEFKGSHESVSSSRIISAGGMLSKRDSSNVRNKASGNVMPVITSKAKEGTLSSGSQFKSKLTKTTEVTPTDIVYRAYIVFNNKSPFRPDTERNFLLNSSTSVGRLKEVFYRHIKLGSSGYQATTKNFNYHIAGAEFVKIAKKSTSRTLKHITDIFEPIEEANIFEQKRRILADKCKFQLLESRSNRTIVSYLLSSDEPLVHEPLTWYSVPLKYVPSGQIIPKLFEDQSNADIISQQWTQQRDAWNKRPNSKFDNHTNHKYENIDNENIDDDNIDDDNIENHDDEEYNTDNEENCSGKDFFNNSKLGDLNDPIVLSEFPSESYPLLYEQLVIQGNALRGGRSIKLSDALIILADSWKYTNLPSRKDFVIDPLI</sequence>